<name>A0A0N5AWW6_9BILA</name>
<keyword evidence="1" id="KW-1185">Reference proteome</keyword>
<organism evidence="1 2">
    <name type="scientific">Syphacia muris</name>
    <dbReference type="NCBI Taxonomy" id="451379"/>
    <lineage>
        <taxon>Eukaryota</taxon>
        <taxon>Metazoa</taxon>
        <taxon>Ecdysozoa</taxon>
        <taxon>Nematoda</taxon>
        <taxon>Chromadorea</taxon>
        <taxon>Rhabditida</taxon>
        <taxon>Spirurina</taxon>
        <taxon>Oxyuridomorpha</taxon>
        <taxon>Oxyuroidea</taxon>
        <taxon>Oxyuridae</taxon>
        <taxon>Syphacia</taxon>
    </lineage>
</organism>
<proteinExistence type="predicted"/>
<evidence type="ECO:0000313" key="1">
    <source>
        <dbReference type="Proteomes" id="UP000046393"/>
    </source>
</evidence>
<sequence length="284" mass="32190">MSVDIRINELEKDIEKLERRLKAKDATILGINLKKERFVADSNVQCSIHSMFTYDEFFYVITEITNISNHKLIASGLCISSSPKGTGYSETVVGIFDELKPVKFIESCSKRKLVISARKGILVEPKLILEIEFQLVSTELPVDLPLIPNFPTLDVSGHMRDSFFFPIERPVEALLKGNITDISFEEGVLLYQGLCTSHDSRYLEFQSAQLNTVFLTLNTFNVIDFGDWMLAVGFSDYEGLLAVCSNSNFFQPVRANCRIFAKGAVSLKRFERMLEIMINDGWND</sequence>
<reference evidence="2" key="1">
    <citation type="submission" date="2017-02" db="UniProtKB">
        <authorList>
            <consortium name="WormBaseParasite"/>
        </authorList>
    </citation>
    <scope>IDENTIFICATION</scope>
</reference>
<dbReference type="AlphaFoldDB" id="A0A0N5AWW6"/>
<evidence type="ECO:0000313" key="2">
    <source>
        <dbReference type="WBParaSite" id="SMUV_0000943001-mRNA-1"/>
    </source>
</evidence>
<protein>
    <submittedName>
        <fullName evidence="2">Uncharacterized protein</fullName>
    </submittedName>
</protein>
<dbReference type="Proteomes" id="UP000046393">
    <property type="component" value="Unplaced"/>
</dbReference>
<accession>A0A0N5AWW6</accession>
<dbReference type="STRING" id="451379.A0A0N5AWW6"/>
<dbReference type="WBParaSite" id="SMUV_0000943001-mRNA-1">
    <property type="protein sequence ID" value="SMUV_0000943001-mRNA-1"/>
    <property type="gene ID" value="SMUV_0000943001"/>
</dbReference>